<dbReference type="SUPFAM" id="SSF50249">
    <property type="entry name" value="Nucleic acid-binding proteins"/>
    <property type="match status" value="3"/>
</dbReference>
<dbReference type="GO" id="GO:0043489">
    <property type="term" value="P:RNA stabilization"/>
    <property type="evidence" value="ECO:0007669"/>
    <property type="project" value="TreeGrafter"/>
</dbReference>
<dbReference type="OrthoDB" id="1918363at2759"/>
<dbReference type="PANTHER" id="PTHR15838:SF3">
    <property type="entry name" value="PROTEIN PIGMENT DEFECTIVE 338, CHLOROPLASTIC"/>
    <property type="match status" value="1"/>
</dbReference>
<comment type="caution">
    <text evidence="3">The sequence shown here is derived from an EMBL/GenBank/DDBJ whole genome shotgun (WGS) entry which is preliminary data.</text>
</comment>
<evidence type="ECO:0000313" key="3">
    <source>
        <dbReference type="EMBL" id="KAJ8444432.1"/>
    </source>
</evidence>
<name>A0A9Q1QJE2_9CARY</name>
<accession>A0A9Q1QJE2</accession>
<dbReference type="InterPro" id="IPR003029">
    <property type="entry name" value="S1_domain"/>
</dbReference>
<proteinExistence type="predicted"/>
<dbReference type="SMART" id="SM00316">
    <property type="entry name" value="S1"/>
    <property type="match status" value="2"/>
</dbReference>
<gene>
    <name evidence="3" type="ORF">Cgig2_005954</name>
</gene>
<dbReference type="Proteomes" id="UP001153076">
    <property type="component" value="Unassembled WGS sequence"/>
</dbReference>
<dbReference type="EMBL" id="JAKOGI010000098">
    <property type="protein sequence ID" value="KAJ8444432.1"/>
    <property type="molecule type" value="Genomic_DNA"/>
</dbReference>
<sequence length="559" mass="62319">MPILVKSLLPFSISSSFDATAPCKVLPSPASSSLCKLRQCRNPNRALRSSLFFVQSPEFLRNYSLLRATHTVFCRTKDVSRDLTNTQMPQTPQNEEELSNEELDLLNRPSPIPINGGSSSQLESKPPLKARKDAALEPFLKFFKPKDSAEEQVEEGKVGVEKESEKVVVEYYEPKPGDFVVGVVVSGNENKLDVNVGADLLGTMLTKEVLPLYDKEMDYLVCDLDGGAGEFMAYGKMGIVQNPGAISGKPVAGRPVVDPGTVLFAEVLGRTLSGRPLLSTRRLFRRIAWHRVRQIKHLDEPIEVRITEWNTGGLLTRIEGLRAFLPKAELVDRMKSFADLKERVGSWMYVQITRINEANNDLVLSEREAWLKERGLNFLSVALGEIVPPGRSTSRRDCQENFSVWSPSEDRSNKQDLAFAFLFGLLAVLPKSSNLSAWCLSGLLHVSNITDGKINSVSDLLAVGEKVKVLVVRSLFPGKISLSIADLESEPGLFISDKQRVFAEAEQMARKYRLELPPVSAPHKSQTPPPNDALFDDEAKLYANWKWFEFLRGKDEPDT</sequence>
<reference evidence="3" key="1">
    <citation type="submission" date="2022-04" db="EMBL/GenBank/DDBJ databases">
        <title>Carnegiea gigantea Genome sequencing and assembly v2.</title>
        <authorList>
            <person name="Copetti D."/>
            <person name="Sanderson M.J."/>
            <person name="Burquez A."/>
            <person name="Wojciechowski M.F."/>
        </authorList>
    </citation>
    <scope>NUCLEOTIDE SEQUENCE</scope>
    <source>
        <strain evidence="3">SGP5-SGP5p</strain>
        <tissue evidence="3">Aerial part</tissue>
    </source>
</reference>
<feature type="region of interest" description="Disordered" evidence="1">
    <location>
        <begin position="107"/>
        <end position="127"/>
    </location>
</feature>
<dbReference type="PROSITE" id="PS50126">
    <property type="entry name" value="S1"/>
    <property type="match status" value="1"/>
</dbReference>
<dbReference type="AlphaFoldDB" id="A0A9Q1QJE2"/>
<keyword evidence="4" id="KW-1185">Reference proteome</keyword>
<evidence type="ECO:0000259" key="2">
    <source>
        <dbReference type="PROSITE" id="PS50126"/>
    </source>
</evidence>
<organism evidence="3 4">
    <name type="scientific">Carnegiea gigantea</name>
    <dbReference type="NCBI Taxonomy" id="171969"/>
    <lineage>
        <taxon>Eukaryota</taxon>
        <taxon>Viridiplantae</taxon>
        <taxon>Streptophyta</taxon>
        <taxon>Embryophyta</taxon>
        <taxon>Tracheophyta</taxon>
        <taxon>Spermatophyta</taxon>
        <taxon>Magnoliopsida</taxon>
        <taxon>eudicotyledons</taxon>
        <taxon>Gunneridae</taxon>
        <taxon>Pentapetalae</taxon>
        <taxon>Caryophyllales</taxon>
        <taxon>Cactineae</taxon>
        <taxon>Cactaceae</taxon>
        <taxon>Cactoideae</taxon>
        <taxon>Echinocereeae</taxon>
        <taxon>Carnegiea</taxon>
    </lineage>
</organism>
<dbReference type="GO" id="GO:0003723">
    <property type="term" value="F:RNA binding"/>
    <property type="evidence" value="ECO:0007669"/>
    <property type="project" value="TreeGrafter"/>
</dbReference>
<protein>
    <recommendedName>
        <fullName evidence="2">S1 motif domain-containing protein</fullName>
    </recommendedName>
</protein>
<feature type="domain" description="S1 motif" evidence="2">
    <location>
        <begin position="299"/>
        <end position="367"/>
    </location>
</feature>
<evidence type="ECO:0000313" key="4">
    <source>
        <dbReference type="Proteomes" id="UP001153076"/>
    </source>
</evidence>
<dbReference type="PANTHER" id="PTHR15838">
    <property type="entry name" value="NUCLEOLAR PROTEIN OF 40 KDA"/>
    <property type="match status" value="1"/>
</dbReference>
<dbReference type="Gene3D" id="2.40.50.140">
    <property type="entry name" value="Nucleic acid-binding proteins"/>
    <property type="match status" value="1"/>
</dbReference>
<feature type="compositionally biased region" description="Low complexity" evidence="1">
    <location>
        <begin position="107"/>
        <end position="120"/>
    </location>
</feature>
<dbReference type="CDD" id="cd04465">
    <property type="entry name" value="S1_RPS1_repeat_ec2_hs2"/>
    <property type="match status" value="1"/>
</dbReference>
<dbReference type="InterPro" id="IPR012340">
    <property type="entry name" value="NA-bd_OB-fold"/>
</dbReference>
<evidence type="ECO:0000256" key="1">
    <source>
        <dbReference type="SAM" id="MobiDB-lite"/>
    </source>
</evidence>